<evidence type="ECO:0000313" key="3">
    <source>
        <dbReference type="Proteomes" id="UP001285154"/>
    </source>
</evidence>
<dbReference type="Proteomes" id="UP001285154">
    <property type="component" value="Unassembled WGS sequence"/>
</dbReference>
<dbReference type="InterPro" id="IPR032466">
    <property type="entry name" value="Metal_Hydrolase"/>
</dbReference>
<dbReference type="CDD" id="cd01297">
    <property type="entry name" value="D-aminoacylase"/>
    <property type="match status" value="1"/>
</dbReference>
<evidence type="ECO:0000259" key="1">
    <source>
        <dbReference type="Pfam" id="PF07969"/>
    </source>
</evidence>
<comment type="caution">
    <text evidence="2">The sequence shown here is derived from an EMBL/GenBank/DDBJ whole genome shotgun (WGS) entry which is preliminary data.</text>
</comment>
<dbReference type="InterPro" id="IPR011059">
    <property type="entry name" value="Metal-dep_hydrolase_composite"/>
</dbReference>
<dbReference type="InterPro" id="IPR013108">
    <property type="entry name" value="Amidohydro_3"/>
</dbReference>
<name>A0ABU4ZZH4_9HYPH</name>
<dbReference type="SUPFAM" id="SSF51338">
    <property type="entry name" value="Composite domain of metallo-dependent hydrolases"/>
    <property type="match status" value="1"/>
</dbReference>
<dbReference type="PANTHER" id="PTHR11647:SF1">
    <property type="entry name" value="COLLAPSIN RESPONSE MEDIATOR PROTEIN"/>
    <property type="match status" value="1"/>
</dbReference>
<accession>A0ABU4ZZH4</accession>
<gene>
    <name evidence="2" type="ORF">RFM42_07510</name>
</gene>
<dbReference type="RefSeq" id="WP_320246219.1">
    <property type="nucleotide sequence ID" value="NZ_JAVIIQ010000003.1"/>
</dbReference>
<dbReference type="PANTHER" id="PTHR11647">
    <property type="entry name" value="HYDRANTOINASE/DIHYDROPYRIMIDINASE FAMILY MEMBER"/>
    <property type="match status" value="1"/>
</dbReference>
<dbReference type="Pfam" id="PF07969">
    <property type="entry name" value="Amidohydro_3"/>
    <property type="match status" value="1"/>
</dbReference>
<dbReference type="Gene3D" id="3.20.20.140">
    <property type="entry name" value="Metal-dependent hydrolases"/>
    <property type="match status" value="1"/>
</dbReference>
<dbReference type="SUPFAM" id="SSF51556">
    <property type="entry name" value="Metallo-dependent hydrolases"/>
    <property type="match status" value="1"/>
</dbReference>
<keyword evidence="3" id="KW-1185">Reference proteome</keyword>
<dbReference type="Gene3D" id="2.30.40.10">
    <property type="entry name" value="Urease, subunit C, domain 1"/>
    <property type="match status" value="1"/>
</dbReference>
<dbReference type="PROSITE" id="PS51318">
    <property type="entry name" value="TAT"/>
    <property type="match status" value="1"/>
</dbReference>
<dbReference type="Gene3D" id="3.30.1490.130">
    <property type="entry name" value="D-aminoacylase. Domain 3"/>
    <property type="match status" value="1"/>
</dbReference>
<dbReference type="InterPro" id="IPR050378">
    <property type="entry name" value="Metallo-dep_Hydrolases_sf"/>
</dbReference>
<feature type="domain" description="Amidohydrolase 3" evidence="1">
    <location>
        <begin position="165"/>
        <end position="520"/>
    </location>
</feature>
<dbReference type="EMBL" id="JAVIIQ010000003">
    <property type="protein sequence ID" value="MDX8530820.1"/>
    <property type="molecule type" value="Genomic_DNA"/>
</dbReference>
<evidence type="ECO:0000313" key="2">
    <source>
        <dbReference type="EMBL" id="MDX8530820.1"/>
    </source>
</evidence>
<sequence length="540" mass="58063">MEMSEDQGFNGGMTRRALMAMAAAATATAITPVASLAQGNPVLRNNEEGPYDLVIRHGRVIDPETGLDAVRDVGIKDNRIAAISESPLQGAKVLQAEGQVVAPGFIDLHAHGQQLPAAWVQAFDGVTTALELESGLLPISRYYDLTAKEGRPINYGASVAWTYARIAEKEGEEPDGTLSWFQGSFSKSNWQNSLATDEELDNIIARVESGLQEGGLGIGINAGYAPGCGRKEYHRLAELAARYGVPTYTHVRYGSVKEPRSAFEAFEELVALSAVTGAHMHVCHVNSMAASDMAACVGLLKSAQARGLSVTVESYPYGAASTLVGAETFRGSDWTERWGVTGPSAMELNGRPLTQAEIDELQQSAPGTVVVMHFLSPDKSETDRALLDLAILYPGGSIASDAVPWLTKGGELIEGDIWPLPEDAYAHPRSTGTYSRVLSQYVRERKVLSLSEALGKMSLEPARVLQTSVPQMLRKGRLQVGADADIVVFDPATVQDNATFVEPARLSTGYRHVVVNGVPIIEEAKRIADARPGRPIRRQV</sequence>
<reference evidence="2 3" key="1">
    <citation type="submission" date="2023-08" db="EMBL/GenBank/DDBJ databases">
        <title>Implementing the SeqCode for naming new Mesorhizobium species isolated from Vachellia karroo root nodules.</title>
        <authorList>
            <person name="Van Lill M."/>
        </authorList>
    </citation>
    <scope>NUCLEOTIDE SEQUENCE [LARGE SCALE GENOMIC DNA]</scope>
    <source>
        <strain evidence="2 3">VK25D</strain>
    </source>
</reference>
<organism evidence="2 3">
    <name type="scientific">Mesorhizobium vachelliae</name>
    <dbReference type="NCBI Taxonomy" id="3072309"/>
    <lineage>
        <taxon>Bacteria</taxon>
        <taxon>Pseudomonadati</taxon>
        <taxon>Pseudomonadota</taxon>
        <taxon>Alphaproteobacteria</taxon>
        <taxon>Hyphomicrobiales</taxon>
        <taxon>Phyllobacteriaceae</taxon>
        <taxon>Mesorhizobium</taxon>
    </lineage>
</organism>
<dbReference type="InterPro" id="IPR006311">
    <property type="entry name" value="TAT_signal"/>
</dbReference>
<protein>
    <submittedName>
        <fullName evidence="2">Amidohydrolase family protein</fullName>
    </submittedName>
</protein>
<proteinExistence type="predicted"/>
<dbReference type="InterPro" id="IPR023100">
    <property type="entry name" value="D-aminoacylase_insert_dom_sf"/>
</dbReference>
<dbReference type="NCBIfam" id="NF006560">
    <property type="entry name" value="PRK09061.1"/>
    <property type="match status" value="1"/>
</dbReference>